<reference evidence="5" key="1">
    <citation type="journal article" date="2006" name="J. Bacteriol.">
        <title>Intraspecific variability of the terminal inverted repeats of the linear chromosome of Streptomyces ambofaciens.</title>
        <authorList>
            <person name="Choulet F."/>
            <person name="Gallois A."/>
            <person name="Aigle B."/>
            <person name="Mangenot S."/>
            <person name="Gerbaud C."/>
            <person name="Truong C."/>
            <person name="Francou F.X."/>
            <person name="Borges F."/>
            <person name="Fourrier C."/>
            <person name="Guerineau M."/>
            <person name="Decaris B."/>
            <person name="Barbe V."/>
            <person name="Pernodet J.L."/>
            <person name="Leblond P."/>
        </authorList>
    </citation>
    <scope>NUCLEOTIDE SEQUENCE</scope>
    <source>
        <strain evidence="5">DSM40697</strain>
    </source>
</reference>
<dbReference type="EMBL" id="AM279694">
    <property type="protein sequence ID" value="CAK51033.1"/>
    <property type="molecule type" value="Genomic_DNA"/>
</dbReference>
<dbReference type="Pfam" id="PF01243">
    <property type="entry name" value="PNPOx_N"/>
    <property type="match status" value="1"/>
</dbReference>
<reference evidence="6" key="2">
    <citation type="submission" date="2015-10" db="EMBL/GenBank/DDBJ databases">
        <title>Complete genome sequence of Streptomyces ambofaciens DSM 40697.</title>
        <authorList>
            <person name="Thibessard A."/>
            <person name="Leblond P."/>
        </authorList>
    </citation>
    <scope>NUCLEOTIDE SEQUENCE [LARGE SCALE GENOMIC DNA]</scope>
    <source>
        <strain evidence="6">DSM 40697</strain>
    </source>
</reference>
<accession>Q0JW96</accession>
<dbReference type="GO" id="GO:0070967">
    <property type="term" value="F:coenzyme F420 binding"/>
    <property type="evidence" value="ECO:0007669"/>
    <property type="project" value="TreeGrafter"/>
</dbReference>
<keyword evidence="1" id="KW-0560">Oxidoreductase</keyword>
<evidence type="ECO:0000313" key="3">
    <source>
        <dbReference type="EMBL" id="ANB04139.1"/>
    </source>
</evidence>
<protein>
    <submittedName>
        <fullName evidence="3">Pyridoxamine 5'-phosphate oxidase</fullName>
    </submittedName>
</protein>
<evidence type="ECO:0000313" key="5">
    <source>
        <dbReference type="EMBL" id="CAK51271.1"/>
    </source>
</evidence>
<dbReference type="EMBL" id="CP012949">
    <property type="protein sequence ID" value="ANB04139.1"/>
    <property type="molecule type" value="Genomic_DNA"/>
</dbReference>
<dbReference type="PANTHER" id="PTHR35176">
    <property type="entry name" value="HEME OXYGENASE HI_0854-RELATED"/>
    <property type="match status" value="1"/>
</dbReference>
<gene>
    <name evidence="5" type="ORF">DSMT0190</name>
    <name evidence="3" type="ORF">SAM40697_0176</name>
    <name evidence="4" type="ORF">SAM40697_6749</name>
</gene>
<evidence type="ECO:0000313" key="6">
    <source>
        <dbReference type="Proteomes" id="UP000076720"/>
    </source>
</evidence>
<sequence length="139" mass="14818">MSPSIQRPDAVTVPESVEAFLTGTALVAAFTTPRPNGTPHVAPVRFTWDAAAGLARVMTVSSSRKARNLLAAPGSRVALCQVDGFRWVTLEGTGTVVTDPARVELGARLYARRYWSAPPTPPGRVVIEITVDHLLSLNA</sequence>
<reference evidence="3 6" key="3">
    <citation type="journal article" date="2016" name="Genome Announc.">
        <title>Complete Genome Sequence of Streptomyces ambofaciens DSM 40697, a Paradigm for Genome Plasticity Studies.</title>
        <authorList>
            <person name="Thibessard A."/>
            <person name="Leblond P."/>
        </authorList>
    </citation>
    <scope>NUCLEOTIDE SEQUENCE [LARGE SCALE GENOMIC DNA]</scope>
    <source>
        <strain evidence="3 6">DSM 40697</strain>
    </source>
</reference>
<dbReference type="PATRIC" id="fig|1889.10.peg.199"/>
<dbReference type="OMA" id="QAVGFRW"/>
<evidence type="ECO:0000256" key="1">
    <source>
        <dbReference type="ARBA" id="ARBA00023002"/>
    </source>
</evidence>
<dbReference type="Gene3D" id="2.30.110.10">
    <property type="entry name" value="Electron Transport, Fmn-binding Protein, Chain A"/>
    <property type="match status" value="1"/>
</dbReference>
<dbReference type="GO" id="GO:0016627">
    <property type="term" value="F:oxidoreductase activity, acting on the CH-CH group of donors"/>
    <property type="evidence" value="ECO:0007669"/>
    <property type="project" value="TreeGrafter"/>
</dbReference>
<dbReference type="EMBL" id="AM279695">
    <property type="protein sequence ID" value="CAK51271.1"/>
    <property type="molecule type" value="Genomic_DNA"/>
</dbReference>
<organism evidence="5">
    <name type="scientific">Streptomyces ambofaciens</name>
    <dbReference type="NCBI Taxonomy" id="1889"/>
    <lineage>
        <taxon>Bacteria</taxon>
        <taxon>Bacillati</taxon>
        <taxon>Actinomycetota</taxon>
        <taxon>Actinomycetes</taxon>
        <taxon>Kitasatosporales</taxon>
        <taxon>Streptomycetaceae</taxon>
        <taxon>Streptomyces</taxon>
    </lineage>
</organism>
<name>Q0JW96_STRAM</name>
<dbReference type="Proteomes" id="UP000076720">
    <property type="component" value="Chromosome"/>
</dbReference>
<proteinExistence type="predicted"/>
<dbReference type="InterPro" id="IPR052019">
    <property type="entry name" value="F420H2_bilvrd_red/Heme_oxyg"/>
</dbReference>
<evidence type="ECO:0000313" key="4">
    <source>
        <dbReference type="EMBL" id="ANB10701.1"/>
    </source>
</evidence>
<dbReference type="SUPFAM" id="SSF50475">
    <property type="entry name" value="FMN-binding split barrel"/>
    <property type="match status" value="1"/>
</dbReference>
<keyword evidence="6" id="KW-1185">Reference proteome</keyword>
<dbReference type="AlphaFoldDB" id="Q0JW96"/>
<dbReference type="PANTHER" id="PTHR35176:SF6">
    <property type="entry name" value="HEME OXYGENASE HI_0854-RELATED"/>
    <property type="match status" value="1"/>
</dbReference>
<dbReference type="RefSeq" id="WP_053125879.1">
    <property type="nucleotide sequence ID" value="NZ_CP012949.1"/>
</dbReference>
<dbReference type="InterPro" id="IPR011576">
    <property type="entry name" value="Pyridox_Oxase_N"/>
</dbReference>
<evidence type="ECO:0000259" key="2">
    <source>
        <dbReference type="Pfam" id="PF01243"/>
    </source>
</evidence>
<dbReference type="OrthoDB" id="4551790at2"/>
<feature type="domain" description="Pyridoxamine 5'-phosphate oxidase N-terminal" evidence="2">
    <location>
        <begin position="15"/>
        <end position="134"/>
    </location>
</feature>
<dbReference type="GO" id="GO:0005829">
    <property type="term" value="C:cytosol"/>
    <property type="evidence" value="ECO:0007669"/>
    <property type="project" value="TreeGrafter"/>
</dbReference>
<dbReference type="EMBL" id="CP012949">
    <property type="protein sequence ID" value="ANB10701.1"/>
    <property type="molecule type" value="Genomic_DNA"/>
</dbReference>
<dbReference type="InterPro" id="IPR012349">
    <property type="entry name" value="Split_barrel_FMN-bd"/>
</dbReference>